<dbReference type="AlphaFoldDB" id="A0A816US50"/>
<accession>A0A816US50</accession>
<sequence length="222" mass="24524">MHLSITNSNTNTHRIGDICRNIYRIQTCSHRFLLQTTSLYLNSRLLIDCVVTCSPCDEPSFVLTIHRSPNQSTSSDQDRAGPSELQSFSESLKSRLNAVSMRYHILYLARGGGREGSVGYKESISKNTRSWKDRFFSRSTSMADIGSEVKREVSAGIATVSRLMERLETRENGTRPGTESVSENNTNAELNNEHSRRSEAGDAHSLNERGVKGTCAAASGSS</sequence>
<protein>
    <submittedName>
        <fullName evidence="2">(rape) hypothetical protein</fullName>
    </submittedName>
</protein>
<dbReference type="Proteomes" id="UP001295469">
    <property type="component" value="Chromosome C08"/>
</dbReference>
<feature type="compositionally biased region" description="Polar residues" evidence="1">
    <location>
        <begin position="175"/>
        <end position="190"/>
    </location>
</feature>
<evidence type="ECO:0000256" key="1">
    <source>
        <dbReference type="SAM" id="MobiDB-lite"/>
    </source>
</evidence>
<organism evidence="2">
    <name type="scientific">Brassica napus</name>
    <name type="common">Rape</name>
    <dbReference type="NCBI Taxonomy" id="3708"/>
    <lineage>
        <taxon>Eukaryota</taxon>
        <taxon>Viridiplantae</taxon>
        <taxon>Streptophyta</taxon>
        <taxon>Embryophyta</taxon>
        <taxon>Tracheophyta</taxon>
        <taxon>Spermatophyta</taxon>
        <taxon>Magnoliopsida</taxon>
        <taxon>eudicotyledons</taxon>
        <taxon>Gunneridae</taxon>
        <taxon>Pentapetalae</taxon>
        <taxon>rosids</taxon>
        <taxon>malvids</taxon>
        <taxon>Brassicales</taxon>
        <taxon>Brassicaceae</taxon>
        <taxon>Brassiceae</taxon>
        <taxon>Brassica</taxon>
    </lineage>
</organism>
<evidence type="ECO:0000313" key="2">
    <source>
        <dbReference type="EMBL" id="CAF2114705.1"/>
    </source>
</evidence>
<feature type="region of interest" description="Disordered" evidence="1">
    <location>
        <begin position="67"/>
        <end position="87"/>
    </location>
</feature>
<feature type="region of interest" description="Disordered" evidence="1">
    <location>
        <begin position="166"/>
        <end position="222"/>
    </location>
</feature>
<reference evidence="2" key="1">
    <citation type="submission" date="2021-01" db="EMBL/GenBank/DDBJ databases">
        <authorList>
            <consortium name="Genoscope - CEA"/>
            <person name="William W."/>
        </authorList>
    </citation>
    <scope>NUCLEOTIDE SEQUENCE</scope>
</reference>
<dbReference type="EMBL" id="HG994372">
    <property type="protein sequence ID" value="CAF2114705.1"/>
    <property type="molecule type" value="Genomic_DNA"/>
</dbReference>
<feature type="compositionally biased region" description="Basic and acidic residues" evidence="1">
    <location>
        <begin position="191"/>
        <end position="211"/>
    </location>
</feature>
<name>A0A816US50_BRANA</name>
<gene>
    <name evidence="2" type="ORF">DARMORV10_C08P43110.1</name>
</gene>
<proteinExistence type="predicted"/>